<dbReference type="PANTHER" id="PTHR43405">
    <property type="entry name" value="GLYCOSYL HYDROLASE DIGH"/>
    <property type="match status" value="1"/>
</dbReference>
<feature type="domain" description="Glycosyl hydrolase-like 10" evidence="2">
    <location>
        <begin position="31"/>
        <end position="353"/>
    </location>
</feature>
<evidence type="ECO:0000259" key="2">
    <source>
        <dbReference type="Pfam" id="PF02638"/>
    </source>
</evidence>
<dbReference type="SUPFAM" id="SSF51445">
    <property type="entry name" value="(Trans)glycosidases"/>
    <property type="match status" value="1"/>
</dbReference>
<dbReference type="Pfam" id="PF02638">
    <property type="entry name" value="GHL10"/>
    <property type="match status" value="1"/>
</dbReference>
<dbReference type="EMBL" id="LR215050">
    <property type="protein sequence ID" value="VEU82818.1"/>
    <property type="molecule type" value="Genomic_DNA"/>
</dbReference>
<dbReference type="InterPro" id="IPR017853">
    <property type="entry name" value="GH"/>
</dbReference>
<dbReference type="Proteomes" id="UP000290909">
    <property type="component" value="Chromosome"/>
</dbReference>
<dbReference type="AlphaFoldDB" id="A0A449BK41"/>
<proteinExistence type="predicted"/>
<accession>A0A449BK41</accession>
<sequence>MKLVNYKTNLPLNYYQTDIQIEIPEDFKLKPMRAFWVSNVVNIDLPKVTDPNYKNKIKEMFETAKAYNINTIFFQVRTTNDAFYRSKLNPYSRFLTGKEGVAPEFDVLAYVLEEAKKYNIEVHAWCNPYRVSMKTPLTKSEYLAECDDLNFAKIHPEFTVTDKNGLIILNPAKKEVKEFIKQSMLEILENYDVAGIHFDDYFYPYAGLSDTDNDLADFEARTDKTIDLDQFRRNQITEVIKDMHDLIKTNYPTKKFGVSPFGIWKNKPNDPRGSNTDIKCSQSYDNQYADSYEWVKNGYIDYIIPQLYWDFAHPIAPYGDLLEWWVELCKDTNVDLYIGHGAYRLGSEGGYENKYEVVNQLKFANQHETVKGNCFFTYKTFIEEGPTRPGMDLVKQLLNGKKV</sequence>
<reference evidence="3 4" key="1">
    <citation type="submission" date="2019-01" db="EMBL/GenBank/DDBJ databases">
        <authorList>
            <consortium name="Pathogen Informatics"/>
        </authorList>
    </citation>
    <scope>NUCLEOTIDE SEQUENCE [LARGE SCALE GENOMIC DNA]</scope>
    <source>
        <strain evidence="3 4">NCTC10172</strain>
    </source>
</reference>
<dbReference type="KEGG" id="ahk:NCTC10172_00842"/>
<dbReference type="STRING" id="1408416.GCA_000702765_00280"/>
<evidence type="ECO:0000256" key="1">
    <source>
        <dbReference type="ARBA" id="ARBA00022729"/>
    </source>
</evidence>
<protein>
    <submittedName>
        <fullName evidence="3">Uncharacterized protein conserved in bacteria</fullName>
    </submittedName>
</protein>
<keyword evidence="1" id="KW-0732">Signal</keyword>
<gene>
    <name evidence="3" type="ORF">NCTC10172_00842</name>
</gene>
<evidence type="ECO:0000313" key="4">
    <source>
        <dbReference type="Proteomes" id="UP000290909"/>
    </source>
</evidence>
<name>A0A449BK41_9MOLU</name>
<dbReference type="InterPro" id="IPR052177">
    <property type="entry name" value="Divisome_Glycosyl_Hydrolase"/>
</dbReference>
<dbReference type="Gene3D" id="3.20.20.80">
    <property type="entry name" value="Glycosidases"/>
    <property type="match status" value="1"/>
</dbReference>
<dbReference type="PANTHER" id="PTHR43405:SF1">
    <property type="entry name" value="GLYCOSYL HYDROLASE DIGH"/>
    <property type="match status" value="1"/>
</dbReference>
<dbReference type="InterPro" id="IPR003790">
    <property type="entry name" value="GHL10"/>
</dbReference>
<keyword evidence="4" id="KW-1185">Reference proteome</keyword>
<organism evidence="3 4">
    <name type="scientific">Acholeplasma hippikon</name>
    <dbReference type="NCBI Taxonomy" id="264636"/>
    <lineage>
        <taxon>Bacteria</taxon>
        <taxon>Bacillati</taxon>
        <taxon>Mycoplasmatota</taxon>
        <taxon>Mollicutes</taxon>
        <taxon>Acholeplasmatales</taxon>
        <taxon>Acholeplasmataceae</taxon>
        <taxon>Acholeplasma</taxon>
    </lineage>
</organism>
<dbReference type="RefSeq" id="WP_035368442.1">
    <property type="nucleotide sequence ID" value="NZ_LR215050.1"/>
</dbReference>
<evidence type="ECO:0000313" key="3">
    <source>
        <dbReference type="EMBL" id="VEU82818.1"/>
    </source>
</evidence>